<feature type="domain" description="PAS" evidence="7">
    <location>
        <begin position="180"/>
        <end position="245"/>
    </location>
</feature>
<evidence type="ECO:0000313" key="8">
    <source>
        <dbReference type="EMBL" id="VXD13245.1"/>
    </source>
</evidence>
<evidence type="ECO:0000256" key="3">
    <source>
        <dbReference type="ARBA" id="ARBA00022553"/>
    </source>
</evidence>
<dbReference type="GO" id="GO:0004673">
    <property type="term" value="F:protein histidine kinase activity"/>
    <property type="evidence" value="ECO:0007669"/>
    <property type="project" value="UniProtKB-EC"/>
</dbReference>
<dbReference type="Pfam" id="PF24820">
    <property type="entry name" value="Diguanyl_cycl_sensor"/>
    <property type="match status" value="1"/>
</dbReference>
<dbReference type="PANTHER" id="PTHR43304:SF1">
    <property type="entry name" value="PAC DOMAIN-CONTAINING PROTEIN"/>
    <property type="match status" value="1"/>
</dbReference>
<feature type="domain" description="PAS" evidence="7">
    <location>
        <begin position="70"/>
        <end position="133"/>
    </location>
</feature>
<dbReference type="PROSITE" id="PS50112">
    <property type="entry name" value="PAS"/>
    <property type="match status" value="2"/>
</dbReference>
<proteinExistence type="predicted"/>
<dbReference type="SMART" id="SM00091">
    <property type="entry name" value="PAS"/>
    <property type="match status" value="2"/>
</dbReference>
<dbReference type="SUPFAM" id="SSF55785">
    <property type="entry name" value="PYP-like sensor domain (PAS domain)"/>
    <property type="match status" value="2"/>
</dbReference>
<evidence type="ECO:0000313" key="9">
    <source>
        <dbReference type="Proteomes" id="UP000182190"/>
    </source>
</evidence>
<feature type="coiled-coil region" evidence="6">
    <location>
        <begin position="8"/>
        <end position="35"/>
    </location>
</feature>
<sequence>MNDSPDTLKTLRQEVETLKGKLAEMQKHLNETEETLQAIGSGEIDALVVSTQQGKRVFLLEGVDYVYQCLVEQMGEGAATISADGLILYANQQLSELLNCPLKNLIGSRLETFVSPHDKKAFLLLLQQLQEQKTLSQELSLIPATKNQEIAVKLSLKQFRVNEVLVNSVIITDLTELKVEAAKLNNILDRAIAAIISYRAFPDHTWIFDYWSQGCEQLFGYTAAELIADQNLFTSRIFPEDLETVISQTFKDYKLNKTGYIEYRYRHKNGTVHWISSSRFFQWDETGK</sequence>
<dbReference type="EC" id="2.7.13.3" evidence="2"/>
<comment type="catalytic activity">
    <reaction evidence="1">
        <text>ATP + protein L-histidine = ADP + protein N-phospho-L-histidine.</text>
        <dbReference type="EC" id="2.7.13.3"/>
    </reaction>
</comment>
<dbReference type="CDD" id="cd00130">
    <property type="entry name" value="PAS"/>
    <property type="match status" value="2"/>
</dbReference>
<comment type="caution">
    <text evidence="8">The sequence shown here is derived from an EMBL/GenBank/DDBJ whole genome shotgun (WGS) entry which is preliminary data.</text>
</comment>
<keyword evidence="9" id="KW-1185">Reference proteome</keyword>
<evidence type="ECO:0000256" key="2">
    <source>
        <dbReference type="ARBA" id="ARBA00012438"/>
    </source>
</evidence>
<evidence type="ECO:0000256" key="5">
    <source>
        <dbReference type="ARBA" id="ARBA00022777"/>
    </source>
</evidence>
<keyword evidence="4" id="KW-0808">Transferase</keyword>
<dbReference type="NCBIfam" id="TIGR00229">
    <property type="entry name" value="sensory_box"/>
    <property type="match status" value="2"/>
</dbReference>
<dbReference type="InterPro" id="IPR035965">
    <property type="entry name" value="PAS-like_dom_sf"/>
</dbReference>
<dbReference type="Proteomes" id="UP000182190">
    <property type="component" value="Unassembled WGS sequence"/>
</dbReference>
<evidence type="ECO:0000256" key="6">
    <source>
        <dbReference type="SAM" id="Coils"/>
    </source>
</evidence>
<dbReference type="InterPro" id="IPR013655">
    <property type="entry name" value="PAS_fold_3"/>
</dbReference>
<dbReference type="InterPro" id="IPR052162">
    <property type="entry name" value="Sensor_kinase/Photoreceptor"/>
</dbReference>
<dbReference type="RefSeq" id="WP_083624210.1">
    <property type="nucleotide sequence ID" value="NZ_LR735026.1"/>
</dbReference>
<organism evidence="8 9">
    <name type="scientific">Planktothrix paucivesiculata PCC 9631</name>
    <dbReference type="NCBI Taxonomy" id="671071"/>
    <lineage>
        <taxon>Bacteria</taxon>
        <taxon>Bacillati</taxon>
        <taxon>Cyanobacteriota</taxon>
        <taxon>Cyanophyceae</taxon>
        <taxon>Oscillatoriophycideae</taxon>
        <taxon>Oscillatoriales</taxon>
        <taxon>Microcoleaceae</taxon>
        <taxon>Planktothrix</taxon>
    </lineage>
</organism>
<evidence type="ECO:0000256" key="4">
    <source>
        <dbReference type="ARBA" id="ARBA00022679"/>
    </source>
</evidence>
<dbReference type="InterPro" id="IPR059127">
    <property type="entry name" value="Diguanyl_cycl_sensor_dom"/>
</dbReference>
<evidence type="ECO:0000259" key="7">
    <source>
        <dbReference type="PROSITE" id="PS50112"/>
    </source>
</evidence>
<evidence type="ECO:0000256" key="1">
    <source>
        <dbReference type="ARBA" id="ARBA00000085"/>
    </source>
</evidence>
<keyword evidence="5" id="KW-0418">Kinase</keyword>
<dbReference type="Pfam" id="PF08447">
    <property type="entry name" value="PAS_3"/>
    <property type="match status" value="1"/>
</dbReference>
<protein>
    <recommendedName>
        <fullName evidence="2">histidine kinase</fullName>
        <ecNumber evidence="2">2.7.13.3</ecNumber>
    </recommendedName>
</protein>
<reference evidence="8" key="1">
    <citation type="submission" date="2019-10" db="EMBL/GenBank/DDBJ databases">
        <authorList>
            <consortium name="Genoscope - CEA"/>
            <person name="William W."/>
        </authorList>
    </citation>
    <scope>NUCLEOTIDE SEQUENCE [LARGE SCALE GENOMIC DNA]</scope>
    <source>
        <strain evidence="8">BBR_PRJEB10994</strain>
    </source>
</reference>
<keyword evidence="3" id="KW-0597">Phosphoprotein</keyword>
<gene>
    <name evidence="8" type="ORF">PL9631_1060365</name>
</gene>
<dbReference type="PANTHER" id="PTHR43304">
    <property type="entry name" value="PHYTOCHROME-LIKE PROTEIN CPH1"/>
    <property type="match status" value="1"/>
</dbReference>
<accession>A0A7Z9BLL3</accession>
<dbReference type="OrthoDB" id="9812260at2"/>
<dbReference type="EMBL" id="CZCS02000009">
    <property type="protein sequence ID" value="VXD13245.1"/>
    <property type="molecule type" value="Genomic_DNA"/>
</dbReference>
<name>A0A7Z9BLL3_9CYAN</name>
<dbReference type="InterPro" id="IPR000014">
    <property type="entry name" value="PAS"/>
</dbReference>
<keyword evidence="6" id="KW-0175">Coiled coil</keyword>
<dbReference type="Gene3D" id="3.30.450.20">
    <property type="entry name" value="PAS domain"/>
    <property type="match status" value="2"/>
</dbReference>
<dbReference type="AlphaFoldDB" id="A0A7Z9BLL3"/>